<evidence type="ECO:0008006" key="4">
    <source>
        <dbReference type="Google" id="ProtNLM"/>
    </source>
</evidence>
<protein>
    <recommendedName>
        <fullName evidence="4">Tetratricopeptide repeat protein</fullName>
    </recommendedName>
</protein>
<dbReference type="Gene3D" id="1.25.40.10">
    <property type="entry name" value="Tetratricopeptide repeat domain"/>
    <property type="match status" value="1"/>
</dbReference>
<dbReference type="InterPro" id="IPR011990">
    <property type="entry name" value="TPR-like_helical_dom_sf"/>
</dbReference>
<accession>A0A6L9MW85</accession>
<dbReference type="Proteomes" id="UP000478837">
    <property type="component" value="Unassembled WGS sequence"/>
</dbReference>
<evidence type="ECO:0000313" key="2">
    <source>
        <dbReference type="EMBL" id="NDW22010.1"/>
    </source>
</evidence>
<dbReference type="RefSeq" id="WP_163111892.1">
    <property type="nucleotide sequence ID" value="NZ_JAAAWP010000006.1"/>
</dbReference>
<name>A0A6L9MW85_9ALTE</name>
<comment type="caution">
    <text evidence="2">The sequence shown here is derived from an EMBL/GenBank/DDBJ whole genome shotgun (WGS) entry which is preliminary data.</text>
</comment>
<organism evidence="2 3">
    <name type="scientific">Alteromonas hispanica</name>
    <dbReference type="NCBI Taxonomy" id="315421"/>
    <lineage>
        <taxon>Bacteria</taxon>
        <taxon>Pseudomonadati</taxon>
        <taxon>Pseudomonadota</taxon>
        <taxon>Gammaproteobacteria</taxon>
        <taxon>Alteromonadales</taxon>
        <taxon>Alteromonadaceae</taxon>
        <taxon>Alteromonas/Salinimonas group</taxon>
        <taxon>Alteromonas</taxon>
    </lineage>
</organism>
<reference evidence="2 3" key="1">
    <citation type="submission" date="2020-01" db="EMBL/GenBank/DDBJ databases">
        <title>Genomes of bacteria type strains.</title>
        <authorList>
            <person name="Chen J."/>
            <person name="Zhu S."/>
            <person name="Yang J."/>
        </authorList>
    </citation>
    <scope>NUCLEOTIDE SEQUENCE [LARGE SCALE GENOMIC DNA]</scope>
    <source>
        <strain evidence="2 3">LMG 22958</strain>
    </source>
</reference>
<dbReference type="AlphaFoldDB" id="A0A6L9MW85"/>
<sequence length="366" mass="40472">MKLNYPASQLARSALLTTMLSITPLSTSFAADSSVSMSSEKSAELTNLEMYARQGEWERVIDKLEDVKGKSPEQYNLLISALMNTDLDDAEEVAEEFIASYSQDYRAFHTHANVMGAQASNSIFSALGYAKKAKSSLEQAIVIAPDEIAVYRALMQFHLVAPSIAGGDMDEAKKLAEKIATIDSVEGQFALASFYLKDDNEDQARAIYDALTQNEASALRANFELGSHYLSAEKYSHAFEALSPLMEMSVVRVESKDSAQWDEYEQRESNLLYGKYRLGQVALNSDVFTNTGIAALEQYIDGFNTTNIDTAGLPSVNWAQLRFAELRLNANDIEKAKSTLALINGSEGERFSKILKALKKKIKKRA</sequence>
<gene>
    <name evidence="2" type="ORF">GTW09_10795</name>
</gene>
<evidence type="ECO:0000313" key="3">
    <source>
        <dbReference type="Proteomes" id="UP000478837"/>
    </source>
</evidence>
<proteinExistence type="predicted"/>
<keyword evidence="3" id="KW-1185">Reference proteome</keyword>
<evidence type="ECO:0000256" key="1">
    <source>
        <dbReference type="SAM" id="SignalP"/>
    </source>
</evidence>
<feature type="chain" id="PRO_5026916989" description="Tetratricopeptide repeat protein" evidence="1">
    <location>
        <begin position="31"/>
        <end position="366"/>
    </location>
</feature>
<dbReference type="SUPFAM" id="SSF81901">
    <property type="entry name" value="HCP-like"/>
    <property type="match status" value="1"/>
</dbReference>
<dbReference type="EMBL" id="JAAAWP010000006">
    <property type="protein sequence ID" value="NDW22010.1"/>
    <property type="molecule type" value="Genomic_DNA"/>
</dbReference>
<keyword evidence="1" id="KW-0732">Signal</keyword>
<feature type="signal peptide" evidence="1">
    <location>
        <begin position="1"/>
        <end position="30"/>
    </location>
</feature>